<dbReference type="Proteomes" id="UP000472755">
    <property type="component" value="Unassembled WGS sequence"/>
</dbReference>
<reference evidence="4 5" key="1">
    <citation type="journal article" date="2019" name="Nat. Med.">
        <title>A library of human gut bacterial isolates paired with longitudinal multiomics data enables mechanistic microbiome research.</title>
        <authorList>
            <person name="Poyet M."/>
            <person name="Groussin M."/>
            <person name="Gibbons S.M."/>
            <person name="Avila-Pacheco J."/>
            <person name="Jiang X."/>
            <person name="Kearney S.M."/>
            <person name="Perrotta A.R."/>
            <person name="Berdy B."/>
            <person name="Zhao S."/>
            <person name="Lieberman T.D."/>
            <person name="Swanson P.K."/>
            <person name="Smith M."/>
            <person name="Roesemann S."/>
            <person name="Alexander J.E."/>
            <person name="Rich S.A."/>
            <person name="Livny J."/>
            <person name="Vlamakis H."/>
            <person name="Clish C."/>
            <person name="Bullock K."/>
            <person name="Deik A."/>
            <person name="Scott J."/>
            <person name="Pierce K.A."/>
            <person name="Xavier R.J."/>
            <person name="Alm E.J."/>
        </authorList>
    </citation>
    <scope>NUCLEOTIDE SEQUENCE [LARGE SCALE GENOMIC DNA]</scope>
    <source>
        <strain evidence="1 5">BIOML-A4</strain>
        <strain evidence="3 4">BIOML-A7</strain>
    </source>
</reference>
<dbReference type="EMBL" id="WMZU01000025">
    <property type="protein sequence ID" value="MTS28345.1"/>
    <property type="molecule type" value="Genomic_DNA"/>
</dbReference>
<dbReference type="RefSeq" id="WP_155201663.1">
    <property type="nucleotide sequence ID" value="NZ_CAUGKH010000004.1"/>
</dbReference>
<evidence type="ECO:0000313" key="1">
    <source>
        <dbReference type="EMBL" id="MTS28345.1"/>
    </source>
</evidence>
<protein>
    <submittedName>
        <fullName evidence="1">Uncharacterized protein</fullName>
    </submittedName>
</protein>
<dbReference type="EMBL" id="WMZR01000011">
    <property type="protein sequence ID" value="MTS51824.1"/>
    <property type="molecule type" value="Genomic_DNA"/>
</dbReference>
<comment type="caution">
    <text evidence="1">The sequence shown here is derived from an EMBL/GenBank/DDBJ whole genome shotgun (WGS) entry which is preliminary data.</text>
</comment>
<gene>
    <name evidence="3" type="ORF">GMD52_09755</name>
    <name evidence="1" type="ORF">GMD59_13770</name>
    <name evidence="2" type="ORF">GMD59_13820</name>
</gene>
<evidence type="ECO:0000313" key="4">
    <source>
        <dbReference type="Proteomes" id="UP000449193"/>
    </source>
</evidence>
<name>A0A6I3R0J4_9FIRM</name>
<dbReference type="AlphaFoldDB" id="A0A6I3R0J4"/>
<evidence type="ECO:0000313" key="5">
    <source>
        <dbReference type="Proteomes" id="UP000472755"/>
    </source>
</evidence>
<sequence>MKILGHKFVDFKDKDGNAVCGHSLFVSYHDDNVTGEATDKLWVKPDLMDTAVRDAGLLTAGECVGMEIDPTYNKYGKICAVAFM</sequence>
<dbReference type="Proteomes" id="UP000449193">
    <property type="component" value="Unassembled WGS sequence"/>
</dbReference>
<proteinExistence type="predicted"/>
<evidence type="ECO:0000313" key="3">
    <source>
        <dbReference type="EMBL" id="MTS51824.1"/>
    </source>
</evidence>
<evidence type="ECO:0000313" key="2">
    <source>
        <dbReference type="EMBL" id="MTS28355.1"/>
    </source>
</evidence>
<dbReference type="EMBL" id="WMZU01000025">
    <property type="protein sequence ID" value="MTS28355.1"/>
    <property type="molecule type" value="Genomic_DNA"/>
</dbReference>
<accession>A0A6I3R0J4</accession>
<organism evidence="1 5">
    <name type="scientific">Ruthenibacterium lactatiformans</name>
    <dbReference type="NCBI Taxonomy" id="1550024"/>
    <lineage>
        <taxon>Bacteria</taxon>
        <taxon>Bacillati</taxon>
        <taxon>Bacillota</taxon>
        <taxon>Clostridia</taxon>
        <taxon>Eubacteriales</taxon>
        <taxon>Oscillospiraceae</taxon>
        <taxon>Ruthenibacterium</taxon>
    </lineage>
</organism>